<dbReference type="Proteomes" id="UP000242715">
    <property type="component" value="Unassembled WGS sequence"/>
</dbReference>
<organism evidence="1 2">
    <name type="scientific">Trifolium subterraneum</name>
    <name type="common">Subterranean clover</name>
    <dbReference type="NCBI Taxonomy" id="3900"/>
    <lineage>
        <taxon>Eukaryota</taxon>
        <taxon>Viridiplantae</taxon>
        <taxon>Streptophyta</taxon>
        <taxon>Embryophyta</taxon>
        <taxon>Tracheophyta</taxon>
        <taxon>Spermatophyta</taxon>
        <taxon>Magnoliopsida</taxon>
        <taxon>eudicotyledons</taxon>
        <taxon>Gunneridae</taxon>
        <taxon>Pentapetalae</taxon>
        <taxon>rosids</taxon>
        <taxon>fabids</taxon>
        <taxon>Fabales</taxon>
        <taxon>Fabaceae</taxon>
        <taxon>Papilionoideae</taxon>
        <taxon>50 kb inversion clade</taxon>
        <taxon>NPAAA clade</taxon>
        <taxon>Hologalegina</taxon>
        <taxon>IRL clade</taxon>
        <taxon>Trifolieae</taxon>
        <taxon>Trifolium</taxon>
    </lineage>
</organism>
<dbReference type="OrthoDB" id="663856at2759"/>
<dbReference type="EMBL" id="DF973708">
    <property type="protein sequence ID" value="GAU38252.1"/>
    <property type="molecule type" value="Genomic_DNA"/>
</dbReference>
<sequence>MSHNENYNPLPSSVDSKLQAICESLPISQKQGKQGNNEKLCSSVAEDVKLVVCVTAKPKDELVFHKFEDFKVENEKTMISSMSDECSTCLSSPESGVTFLDFSDSSR</sequence>
<proteinExistence type="predicted"/>
<reference evidence="2" key="1">
    <citation type="journal article" date="2017" name="Front. Plant Sci.">
        <title>Climate Clever Clovers: New Paradigm to Reduce the Environmental Footprint of Ruminants by Breeding Low Methanogenic Forages Utilizing Haplotype Variation.</title>
        <authorList>
            <person name="Kaur P."/>
            <person name="Appels R."/>
            <person name="Bayer P.E."/>
            <person name="Keeble-Gagnere G."/>
            <person name="Wang J."/>
            <person name="Hirakawa H."/>
            <person name="Shirasawa K."/>
            <person name="Vercoe P."/>
            <person name="Stefanova K."/>
            <person name="Durmic Z."/>
            <person name="Nichols P."/>
            <person name="Revell C."/>
            <person name="Isobe S.N."/>
            <person name="Edwards D."/>
            <person name="Erskine W."/>
        </authorList>
    </citation>
    <scope>NUCLEOTIDE SEQUENCE [LARGE SCALE GENOMIC DNA]</scope>
    <source>
        <strain evidence="2">cv. Daliak</strain>
    </source>
</reference>
<gene>
    <name evidence="1" type="ORF">TSUD_119320</name>
</gene>
<name>A0A2Z6NNW9_TRISU</name>
<dbReference type="AlphaFoldDB" id="A0A2Z6NNW9"/>
<evidence type="ECO:0000313" key="1">
    <source>
        <dbReference type="EMBL" id="GAU38252.1"/>
    </source>
</evidence>
<protein>
    <submittedName>
        <fullName evidence="1">Uncharacterized protein</fullName>
    </submittedName>
</protein>
<keyword evidence="2" id="KW-1185">Reference proteome</keyword>
<accession>A0A2Z6NNW9</accession>
<evidence type="ECO:0000313" key="2">
    <source>
        <dbReference type="Proteomes" id="UP000242715"/>
    </source>
</evidence>